<evidence type="ECO:0000313" key="3">
    <source>
        <dbReference type="Proteomes" id="UP000053259"/>
    </source>
</evidence>
<organism evidence="2 3">
    <name type="scientific">Verruconis gallopava</name>
    <dbReference type="NCBI Taxonomy" id="253628"/>
    <lineage>
        <taxon>Eukaryota</taxon>
        <taxon>Fungi</taxon>
        <taxon>Dikarya</taxon>
        <taxon>Ascomycota</taxon>
        <taxon>Pezizomycotina</taxon>
        <taxon>Dothideomycetes</taxon>
        <taxon>Pleosporomycetidae</taxon>
        <taxon>Venturiales</taxon>
        <taxon>Sympoventuriaceae</taxon>
        <taxon>Verruconis</taxon>
    </lineage>
</organism>
<sequence>MESPLLPQELLESLQRSIDAAKEVQSGLSGLPQNVASKMPLETLVQAHTAHLLNHVSMLKRAAEILGNENPVSAAALQTMVVASEQMLIDARSLNERILSIQLAKRRGLKPATSTSESSRYKAPSVEELDGHNSPIEGGDNSNNTRESAPNKGDKKTEAFGYEGSESKGSPKRRLDGDEVSQSLVKRTKLDRTQIQSEKRKSDISMADAEDSSSETSPPTKRRKRDETPLEGPLPHVQIEYEDITEEVAARMQKHKERREREMRQELGIADKRKRQSNDSFVVELGEEETISKPSRKKKKQTHTCPGKHD</sequence>
<dbReference type="GeneID" id="27313301"/>
<keyword evidence="3" id="KW-1185">Reference proteome</keyword>
<gene>
    <name evidence="2" type="ORF">PV09_05328</name>
</gene>
<dbReference type="InParanoid" id="A0A0D2AA15"/>
<dbReference type="AlphaFoldDB" id="A0A0D2AA15"/>
<dbReference type="RefSeq" id="XP_016213442.1">
    <property type="nucleotide sequence ID" value="XM_016358823.1"/>
</dbReference>
<dbReference type="EMBL" id="KN847544">
    <property type="protein sequence ID" value="KIW03573.1"/>
    <property type="molecule type" value="Genomic_DNA"/>
</dbReference>
<protein>
    <submittedName>
        <fullName evidence="2">Uncharacterized protein</fullName>
    </submittedName>
</protein>
<dbReference type="Proteomes" id="UP000053259">
    <property type="component" value="Unassembled WGS sequence"/>
</dbReference>
<dbReference type="HOGENOM" id="CLU_897724_0_0_1"/>
<accession>A0A0D2AA15</accession>
<feature type="compositionally biased region" description="Basic and acidic residues" evidence="1">
    <location>
        <begin position="188"/>
        <end position="203"/>
    </location>
</feature>
<evidence type="ECO:0000256" key="1">
    <source>
        <dbReference type="SAM" id="MobiDB-lite"/>
    </source>
</evidence>
<feature type="region of interest" description="Disordered" evidence="1">
    <location>
        <begin position="105"/>
        <end position="310"/>
    </location>
</feature>
<feature type="compositionally biased region" description="Basic and acidic residues" evidence="1">
    <location>
        <begin position="259"/>
        <end position="271"/>
    </location>
</feature>
<proteinExistence type="predicted"/>
<evidence type="ECO:0000313" key="2">
    <source>
        <dbReference type="EMBL" id="KIW03573.1"/>
    </source>
</evidence>
<reference evidence="2 3" key="1">
    <citation type="submission" date="2015-01" db="EMBL/GenBank/DDBJ databases">
        <title>The Genome Sequence of Ochroconis gallopava CBS43764.</title>
        <authorList>
            <consortium name="The Broad Institute Genomics Platform"/>
            <person name="Cuomo C."/>
            <person name="de Hoog S."/>
            <person name="Gorbushina A."/>
            <person name="Stielow B."/>
            <person name="Teixiera M."/>
            <person name="Abouelleil A."/>
            <person name="Chapman S.B."/>
            <person name="Priest M."/>
            <person name="Young S.K."/>
            <person name="Wortman J."/>
            <person name="Nusbaum C."/>
            <person name="Birren B."/>
        </authorList>
    </citation>
    <scope>NUCLEOTIDE SEQUENCE [LARGE SCALE GENOMIC DNA]</scope>
    <source>
        <strain evidence="2 3">CBS 43764</strain>
    </source>
</reference>
<name>A0A0D2AA15_9PEZI</name>
<dbReference type="VEuPathDB" id="FungiDB:PV09_05328"/>